<dbReference type="GO" id="GO:0009055">
    <property type="term" value="F:electron transfer activity"/>
    <property type="evidence" value="ECO:0007669"/>
    <property type="project" value="InterPro"/>
</dbReference>
<organism evidence="1">
    <name type="scientific">uncultured Caudovirales phage</name>
    <dbReference type="NCBI Taxonomy" id="2100421"/>
    <lineage>
        <taxon>Viruses</taxon>
        <taxon>Duplodnaviria</taxon>
        <taxon>Heunggongvirae</taxon>
        <taxon>Uroviricota</taxon>
        <taxon>Caudoviricetes</taxon>
        <taxon>Peduoviridae</taxon>
        <taxon>Maltschvirus</taxon>
        <taxon>Maltschvirus maltsch</taxon>
    </lineage>
</organism>
<sequence>MIYSSVEEALLALGPGVDSNEELLPIQQDQYTFHEEQVAEYGQYNQGIDAYGAHYGALSPFAGEGLVCANCVYYANNACEIVQGNIAPGGICKFWIIPESKLGD</sequence>
<reference evidence="1" key="1">
    <citation type="submission" date="2020-04" db="EMBL/GenBank/DDBJ databases">
        <authorList>
            <person name="Chiriac C."/>
            <person name="Salcher M."/>
            <person name="Ghai R."/>
            <person name="Kavagutti S V."/>
        </authorList>
    </citation>
    <scope>NUCLEOTIDE SEQUENCE</scope>
</reference>
<dbReference type="InterPro" id="IPR036369">
    <property type="entry name" value="HIPIP_sf"/>
</dbReference>
<dbReference type="SUPFAM" id="SSF57652">
    <property type="entry name" value="HIPIP (high potential iron protein)"/>
    <property type="match status" value="1"/>
</dbReference>
<dbReference type="EMBL" id="LR796596">
    <property type="protein sequence ID" value="CAB4153854.1"/>
    <property type="molecule type" value="Genomic_DNA"/>
</dbReference>
<gene>
    <name evidence="1" type="ORF">UFOVP635_34</name>
</gene>
<evidence type="ECO:0000313" key="1">
    <source>
        <dbReference type="EMBL" id="CAB4153854.1"/>
    </source>
</evidence>
<dbReference type="GO" id="GO:0019646">
    <property type="term" value="P:aerobic electron transport chain"/>
    <property type="evidence" value="ECO:0007669"/>
    <property type="project" value="InterPro"/>
</dbReference>
<accession>A0A6J5N432</accession>
<protein>
    <recommendedName>
        <fullName evidence="2">High potential iron-sulfur proteins family profile domain-containing protein</fullName>
    </recommendedName>
</protein>
<name>A0A6J5N432_9CAUD</name>
<proteinExistence type="predicted"/>
<evidence type="ECO:0008006" key="2">
    <source>
        <dbReference type="Google" id="ProtNLM"/>
    </source>
</evidence>
<dbReference type="Gene3D" id="4.10.490.10">
    <property type="entry name" value="High potential iron-sulphur protein"/>
    <property type="match status" value="1"/>
</dbReference>